<keyword evidence="2" id="KW-0464">Manganese</keyword>
<dbReference type="GO" id="GO:0046872">
    <property type="term" value="F:metal ion binding"/>
    <property type="evidence" value="ECO:0007669"/>
    <property type="project" value="UniProtKB-KW"/>
</dbReference>
<keyword evidence="5" id="KW-1185">Reference proteome</keyword>
<evidence type="ECO:0000256" key="1">
    <source>
        <dbReference type="ARBA" id="ARBA00022801"/>
    </source>
</evidence>
<dbReference type="PANTHER" id="PTHR11014:SF63">
    <property type="entry name" value="METALLOPEPTIDASE, PUTATIVE (AFU_ORTHOLOGUE AFUA_6G09600)-RELATED"/>
    <property type="match status" value="1"/>
</dbReference>
<protein>
    <submittedName>
        <fullName evidence="4">Amidohydrolase</fullName>
    </submittedName>
</protein>
<dbReference type="InterPro" id="IPR011650">
    <property type="entry name" value="Peptidase_M20_dimer"/>
</dbReference>
<dbReference type="SUPFAM" id="SSF53187">
    <property type="entry name" value="Zn-dependent exopeptidases"/>
    <property type="match status" value="1"/>
</dbReference>
<dbReference type="Gene3D" id="3.40.630.10">
    <property type="entry name" value="Zn peptidases"/>
    <property type="match status" value="1"/>
</dbReference>
<organism evidence="4 5">
    <name type="scientific">Luminiphilus syltensis NOR5-1B</name>
    <dbReference type="NCBI Taxonomy" id="565045"/>
    <lineage>
        <taxon>Bacteria</taxon>
        <taxon>Pseudomonadati</taxon>
        <taxon>Pseudomonadota</taxon>
        <taxon>Gammaproteobacteria</taxon>
        <taxon>Cellvibrionales</taxon>
        <taxon>Halieaceae</taxon>
        <taxon>Luminiphilus</taxon>
    </lineage>
</organism>
<dbReference type="Pfam" id="PF01546">
    <property type="entry name" value="Peptidase_M20"/>
    <property type="match status" value="1"/>
</dbReference>
<sequence>MSCLLATPASLAESFDRLAFYKYLHRHPELSFQEESTATYLADTWRSAGFEVTESVGGFGVVGVLRNGEGPTVMIRMDTDALPITEQTGLAYASTQRAIEQTGQEVGVMHACGHDIHMTVGTETALNLAGNRDAWRGTLVVIAQPAEERGAGARAMLEDGLFERFPIPDYNLSLHTLATLPAGKIGYVSGWMMANVDSVDIHLKGVGGHGAYPHNARDPVVLAASIIMDLQTLVSREIAPIDPGVVTVGSIHAGTKHNIIPDSATLQLTVRSYSDATRKALLDGIKRIALKNAEAMGFGAELAPEVIMKDEYTPALWNDPKLVAREVEVLKSAIGTGNVIEVSKEMGGEDFARYGRTSHKIPSFMMRVGVVPEALWQQHQTDGTPLPSLHSPFFAPDPEKSIQTGVDAMTAMALDLLTKEPSPN</sequence>
<gene>
    <name evidence="4" type="ORF">NOR51B_2828</name>
</gene>
<dbReference type="PANTHER" id="PTHR11014">
    <property type="entry name" value="PEPTIDASE M20 FAMILY MEMBER"/>
    <property type="match status" value="1"/>
</dbReference>
<evidence type="ECO:0000259" key="3">
    <source>
        <dbReference type="Pfam" id="PF07687"/>
    </source>
</evidence>
<comment type="cofactor">
    <cofactor evidence="2">
        <name>Mn(2+)</name>
        <dbReference type="ChEBI" id="CHEBI:29035"/>
    </cofactor>
    <text evidence="2">The Mn(2+) ion enhances activity.</text>
</comment>
<dbReference type="SUPFAM" id="SSF55031">
    <property type="entry name" value="Bacterial exopeptidase dimerisation domain"/>
    <property type="match status" value="1"/>
</dbReference>
<evidence type="ECO:0000313" key="4">
    <source>
        <dbReference type="EMBL" id="EED36875.1"/>
    </source>
</evidence>
<dbReference type="HOGENOM" id="CLU_023257_6_0_6"/>
<dbReference type="InterPro" id="IPR036264">
    <property type="entry name" value="Bact_exopeptidase_dim_dom"/>
</dbReference>
<accession>B8KXF4</accession>
<dbReference type="FunFam" id="3.30.70.360:FF:000001">
    <property type="entry name" value="N-acetyldiaminopimelate deacetylase"/>
    <property type="match status" value="1"/>
</dbReference>
<name>B8KXF4_9GAMM</name>
<dbReference type="Proteomes" id="UP000004699">
    <property type="component" value="Unassembled WGS sequence"/>
</dbReference>
<feature type="binding site" evidence="2">
    <location>
        <position position="112"/>
    </location>
    <ligand>
        <name>Mn(2+)</name>
        <dbReference type="ChEBI" id="CHEBI:29035"/>
        <label>2</label>
    </ligand>
</feature>
<dbReference type="eggNOG" id="COG1473">
    <property type="taxonomic scope" value="Bacteria"/>
</dbReference>
<evidence type="ECO:0000256" key="2">
    <source>
        <dbReference type="PIRSR" id="PIRSR005962-1"/>
    </source>
</evidence>
<dbReference type="AlphaFoldDB" id="B8KXF4"/>
<feature type="binding site" evidence="2">
    <location>
        <position position="114"/>
    </location>
    <ligand>
        <name>Mn(2+)</name>
        <dbReference type="ChEBI" id="CHEBI:29035"/>
        <label>2</label>
    </ligand>
</feature>
<feature type="binding site" evidence="2">
    <location>
        <position position="390"/>
    </location>
    <ligand>
        <name>Mn(2+)</name>
        <dbReference type="ChEBI" id="CHEBI:29035"/>
        <label>2</label>
    </ligand>
</feature>
<dbReference type="NCBIfam" id="TIGR01891">
    <property type="entry name" value="amidohydrolases"/>
    <property type="match status" value="1"/>
</dbReference>
<dbReference type="GO" id="GO:0019877">
    <property type="term" value="P:diaminopimelate biosynthetic process"/>
    <property type="evidence" value="ECO:0007669"/>
    <property type="project" value="UniProtKB-ARBA"/>
</dbReference>
<dbReference type="STRING" id="565045.NOR51B_2828"/>
<dbReference type="Pfam" id="PF07687">
    <property type="entry name" value="M20_dimer"/>
    <property type="match status" value="1"/>
</dbReference>
<keyword evidence="1 4" id="KW-0378">Hydrolase</keyword>
<reference evidence="5" key="1">
    <citation type="journal article" date="2013" name="BMC Microbiol.">
        <title>Taxonomy and evolution of bacteriochlorophyll a-containing members of the OM60/NOR5 clade of marine gammaproteobacteria: description of Luminiphilus syltensis gen. nov., sp. nov., reclassification of Haliea rubra as Pseudohaliea rubra gen. nov., comb. nov., and emendation of Chromatocurvus halotolerans.</title>
        <authorList>
            <person name="Spring S."/>
            <person name="Riedel T."/>
            <person name="Sproer C."/>
            <person name="Yan S."/>
            <person name="Harder J."/>
            <person name="Fuchs B.M."/>
        </authorList>
    </citation>
    <scope>NUCLEOTIDE SEQUENCE [LARGE SCALE GENOMIC DNA]</scope>
    <source>
        <strain evidence="5">NOR51-B</strain>
    </source>
</reference>
<feature type="binding site" evidence="2">
    <location>
        <position position="148"/>
    </location>
    <ligand>
        <name>Mn(2+)</name>
        <dbReference type="ChEBI" id="CHEBI:29035"/>
        <label>2</label>
    </ligand>
</feature>
<dbReference type="GO" id="GO:0050118">
    <property type="term" value="F:N-acetyldiaminopimelate deacetylase activity"/>
    <property type="evidence" value="ECO:0007669"/>
    <property type="project" value="UniProtKB-ARBA"/>
</dbReference>
<proteinExistence type="predicted"/>
<dbReference type="EMBL" id="DS999411">
    <property type="protein sequence ID" value="EED36875.1"/>
    <property type="molecule type" value="Genomic_DNA"/>
</dbReference>
<dbReference type="InterPro" id="IPR017439">
    <property type="entry name" value="Amidohydrolase"/>
</dbReference>
<feature type="domain" description="Peptidase M20 dimerisation" evidence="3">
    <location>
        <begin position="198"/>
        <end position="292"/>
    </location>
</feature>
<feature type="binding site" evidence="2">
    <location>
        <position position="175"/>
    </location>
    <ligand>
        <name>Mn(2+)</name>
        <dbReference type="ChEBI" id="CHEBI:29035"/>
        <label>2</label>
    </ligand>
</feature>
<dbReference type="InterPro" id="IPR002933">
    <property type="entry name" value="Peptidase_M20"/>
</dbReference>
<dbReference type="PIRSF" id="PIRSF005962">
    <property type="entry name" value="Pept_M20D_amidohydro"/>
    <property type="match status" value="1"/>
</dbReference>
<keyword evidence="2" id="KW-0479">Metal-binding</keyword>
<evidence type="ECO:0000313" key="5">
    <source>
        <dbReference type="Proteomes" id="UP000004699"/>
    </source>
</evidence>
<dbReference type="Gene3D" id="3.30.70.360">
    <property type="match status" value="1"/>
</dbReference>